<organism evidence="1 2">
    <name type="scientific">Tistrella arctica</name>
    <dbReference type="NCBI Taxonomy" id="3133430"/>
    <lineage>
        <taxon>Bacteria</taxon>
        <taxon>Pseudomonadati</taxon>
        <taxon>Pseudomonadota</taxon>
        <taxon>Alphaproteobacteria</taxon>
        <taxon>Geminicoccales</taxon>
        <taxon>Geminicoccaceae</taxon>
        <taxon>Tistrella</taxon>
    </lineage>
</organism>
<dbReference type="EMBL" id="JBBKTW010000003">
    <property type="protein sequence ID" value="MEN2988581.1"/>
    <property type="molecule type" value="Genomic_DNA"/>
</dbReference>
<gene>
    <name evidence="1" type="ORF">WG926_09715</name>
</gene>
<dbReference type="Proteomes" id="UP001413721">
    <property type="component" value="Unassembled WGS sequence"/>
</dbReference>
<reference evidence="1 2" key="1">
    <citation type="submission" date="2024-03" db="EMBL/GenBank/DDBJ databases">
        <title>High-quality draft genome sequencing of Tistrella sp. BH-R2-4.</title>
        <authorList>
            <person name="Dong C."/>
        </authorList>
    </citation>
    <scope>NUCLEOTIDE SEQUENCE [LARGE SCALE GENOMIC DNA]</scope>
    <source>
        <strain evidence="1 2">BH-R2-4</strain>
    </source>
</reference>
<evidence type="ECO:0000313" key="1">
    <source>
        <dbReference type="EMBL" id="MEN2988581.1"/>
    </source>
</evidence>
<dbReference type="InterPro" id="IPR011990">
    <property type="entry name" value="TPR-like_helical_dom_sf"/>
</dbReference>
<proteinExistence type="predicted"/>
<accession>A0ABU9YIP5</accession>
<keyword evidence="2" id="KW-1185">Reference proteome</keyword>
<sequence length="197" mass="21060">MTEGSTIDQAARALISGGDAEQAAAHAERHARMAVDAGDRNGARQIFFLLVQRIASNEDTAAAAHRLSQAAAAIGEPLAVADAAAGDIDAARDVFKRLSQQAARHNRVLLPAMARVLTAIAEAHRQAGRLRVAFDEVQRALLLLRPLFLAEREAYGPSMAPILRAYLSLARDSGQPVDRAMARELFAAFSIDATPRS</sequence>
<dbReference type="RefSeq" id="WP_345937221.1">
    <property type="nucleotide sequence ID" value="NZ_JBBKTW010000003.1"/>
</dbReference>
<dbReference type="SUPFAM" id="SSF48452">
    <property type="entry name" value="TPR-like"/>
    <property type="match status" value="1"/>
</dbReference>
<comment type="caution">
    <text evidence="1">The sequence shown here is derived from an EMBL/GenBank/DDBJ whole genome shotgun (WGS) entry which is preliminary data.</text>
</comment>
<evidence type="ECO:0008006" key="3">
    <source>
        <dbReference type="Google" id="ProtNLM"/>
    </source>
</evidence>
<name>A0ABU9YIP5_9PROT</name>
<protein>
    <recommendedName>
        <fullName evidence="3">Tetratrico peptide repeat group 5 domain-containing protein</fullName>
    </recommendedName>
</protein>
<evidence type="ECO:0000313" key="2">
    <source>
        <dbReference type="Proteomes" id="UP001413721"/>
    </source>
</evidence>